<comment type="caution">
    <text evidence="7">The sequence shown here is derived from an EMBL/GenBank/DDBJ whole genome shotgun (WGS) entry which is preliminary data.</text>
</comment>
<dbReference type="PIRSF" id="PIRSF000446">
    <property type="entry name" value="Mct"/>
    <property type="match status" value="1"/>
</dbReference>
<dbReference type="SUPFAM" id="SSF52151">
    <property type="entry name" value="FabD/lysophospholipase-like"/>
    <property type="match status" value="1"/>
</dbReference>
<dbReference type="SUPFAM" id="SSF55048">
    <property type="entry name" value="Probable ACP-binding domain of malonyl-CoA ACP transacylase"/>
    <property type="match status" value="1"/>
</dbReference>
<dbReference type="InterPro" id="IPR050858">
    <property type="entry name" value="Mal-CoA-ACP_Trans/PKS_FabD"/>
</dbReference>
<evidence type="ECO:0000256" key="4">
    <source>
        <dbReference type="PIRNR" id="PIRNR000446"/>
    </source>
</evidence>
<dbReference type="Gene3D" id="3.30.70.250">
    <property type="entry name" value="Malonyl-CoA ACP transacylase, ACP-binding"/>
    <property type="match status" value="1"/>
</dbReference>
<keyword evidence="1 4" id="KW-0808">Transferase</keyword>
<comment type="catalytic activity">
    <reaction evidence="3 4">
        <text>holo-[ACP] + malonyl-CoA = malonyl-[ACP] + CoA</text>
        <dbReference type="Rhea" id="RHEA:41792"/>
        <dbReference type="Rhea" id="RHEA-COMP:9623"/>
        <dbReference type="Rhea" id="RHEA-COMP:9685"/>
        <dbReference type="ChEBI" id="CHEBI:57287"/>
        <dbReference type="ChEBI" id="CHEBI:57384"/>
        <dbReference type="ChEBI" id="CHEBI:64479"/>
        <dbReference type="ChEBI" id="CHEBI:78449"/>
        <dbReference type="EC" id="2.3.1.39"/>
    </reaction>
</comment>
<name>A0A2M7SF01_9BACT</name>
<dbReference type="GO" id="GO:0004314">
    <property type="term" value="F:[acyl-carrier-protein] S-malonyltransferase activity"/>
    <property type="evidence" value="ECO:0007669"/>
    <property type="project" value="UniProtKB-EC"/>
</dbReference>
<dbReference type="InterPro" id="IPR016036">
    <property type="entry name" value="Malonyl_transacylase_ACP-bd"/>
</dbReference>
<keyword evidence="2 4" id="KW-0012">Acyltransferase</keyword>
<dbReference type="Gene3D" id="3.40.366.10">
    <property type="entry name" value="Malonyl-Coenzyme A Acyl Carrier Protein, domain 2"/>
    <property type="match status" value="1"/>
</dbReference>
<evidence type="ECO:0000256" key="2">
    <source>
        <dbReference type="ARBA" id="ARBA00023315"/>
    </source>
</evidence>
<dbReference type="NCBIfam" id="TIGR00128">
    <property type="entry name" value="fabD"/>
    <property type="match status" value="1"/>
</dbReference>
<dbReference type="PANTHER" id="PTHR42681:SF1">
    <property type="entry name" value="MALONYL-COA-ACYL CARRIER PROTEIN TRANSACYLASE, MITOCHONDRIAL"/>
    <property type="match status" value="1"/>
</dbReference>
<dbReference type="PANTHER" id="PTHR42681">
    <property type="entry name" value="MALONYL-COA-ACYL CARRIER PROTEIN TRANSACYLASE, MITOCHONDRIAL"/>
    <property type="match status" value="1"/>
</dbReference>
<dbReference type="EMBL" id="PFMR01000045">
    <property type="protein sequence ID" value="PIZ18051.1"/>
    <property type="molecule type" value="Genomic_DNA"/>
</dbReference>
<accession>A0A2M7SF01</accession>
<dbReference type="AlphaFoldDB" id="A0A2M7SF01"/>
<evidence type="ECO:0000256" key="1">
    <source>
        <dbReference type="ARBA" id="ARBA00022679"/>
    </source>
</evidence>
<comment type="similarity">
    <text evidence="4">Belongs to the fabD family.</text>
</comment>
<dbReference type="GO" id="GO:0006633">
    <property type="term" value="P:fatty acid biosynthetic process"/>
    <property type="evidence" value="ECO:0007669"/>
    <property type="project" value="TreeGrafter"/>
</dbReference>
<feature type="domain" description="Malonyl-CoA:ACP transacylase (MAT)" evidence="6">
    <location>
        <begin position="6"/>
        <end position="291"/>
    </location>
</feature>
<dbReference type="EC" id="2.3.1.39" evidence="4"/>
<gene>
    <name evidence="7" type="primary">fabD</name>
    <name evidence="7" type="ORF">COY52_01510</name>
</gene>
<sequence>MKTAFVFPGQGSQKPGMGKDLSGSYAAARKVFDRADKVLGFPLSKTIFEGTGEELKKTSITQVALLTVETAIFRVLEEKGFLPQVCAGHSLGEYSALVAAGSLDFDAALGIVQKRALFMEDAGQKARSGMTAVIGLEKAAVEEVLKQVSNKGIIDVANYNCPGQIVISGELTALEEALRLAGEKGARMCVPLQVSGGFHSRLMDEASGRLAAELEPVSIKIPNVSFLSNYSGDFEKDPANIKEFLVRQVNNPVRWTDIMQRMLDSGIDRIVEVGPGKVLSGLWGRFDRTKQVLNVEDIESLEKLVTA</sequence>
<organism evidence="7 8">
    <name type="scientific">Candidatus Desantisbacteria bacterium CG_4_10_14_0_8_um_filter_48_22</name>
    <dbReference type="NCBI Taxonomy" id="1974543"/>
    <lineage>
        <taxon>Bacteria</taxon>
        <taxon>Candidatus Desantisiibacteriota</taxon>
    </lineage>
</organism>
<evidence type="ECO:0000313" key="7">
    <source>
        <dbReference type="EMBL" id="PIZ18051.1"/>
    </source>
</evidence>
<dbReference type="InterPro" id="IPR014043">
    <property type="entry name" value="Acyl_transferase_dom"/>
</dbReference>
<evidence type="ECO:0000256" key="3">
    <source>
        <dbReference type="ARBA" id="ARBA00048462"/>
    </source>
</evidence>
<dbReference type="SMART" id="SM00827">
    <property type="entry name" value="PKS_AT"/>
    <property type="match status" value="1"/>
</dbReference>
<proteinExistence type="inferred from homology"/>
<dbReference type="GO" id="GO:0005829">
    <property type="term" value="C:cytosol"/>
    <property type="evidence" value="ECO:0007669"/>
    <property type="project" value="TreeGrafter"/>
</dbReference>
<evidence type="ECO:0000313" key="8">
    <source>
        <dbReference type="Proteomes" id="UP000229307"/>
    </source>
</evidence>
<dbReference type="InterPro" id="IPR001227">
    <property type="entry name" value="Ac_transferase_dom_sf"/>
</dbReference>
<evidence type="ECO:0000259" key="6">
    <source>
        <dbReference type="SMART" id="SM00827"/>
    </source>
</evidence>
<feature type="active site" evidence="5">
    <location>
        <position position="90"/>
    </location>
</feature>
<dbReference type="InterPro" id="IPR004410">
    <property type="entry name" value="Malonyl_CoA-ACP_transAc_FabD"/>
</dbReference>
<dbReference type="InterPro" id="IPR024925">
    <property type="entry name" value="Malonyl_CoA-ACP_transAc"/>
</dbReference>
<feature type="active site" evidence="5">
    <location>
        <position position="199"/>
    </location>
</feature>
<evidence type="ECO:0000256" key="5">
    <source>
        <dbReference type="PIRSR" id="PIRSR000446-1"/>
    </source>
</evidence>
<dbReference type="FunFam" id="3.30.70.250:FF:000001">
    <property type="entry name" value="Malonyl CoA-acyl carrier protein transacylase"/>
    <property type="match status" value="1"/>
</dbReference>
<reference evidence="8" key="1">
    <citation type="submission" date="2017-09" db="EMBL/GenBank/DDBJ databases">
        <title>Depth-based differentiation of microbial function through sediment-hosted aquifers and enrichment of novel symbionts in the deep terrestrial subsurface.</title>
        <authorList>
            <person name="Probst A.J."/>
            <person name="Ladd B."/>
            <person name="Jarett J.K."/>
            <person name="Geller-Mcgrath D.E."/>
            <person name="Sieber C.M.K."/>
            <person name="Emerson J.B."/>
            <person name="Anantharaman K."/>
            <person name="Thomas B.C."/>
            <person name="Malmstrom R."/>
            <person name="Stieglmeier M."/>
            <person name="Klingl A."/>
            <person name="Woyke T."/>
            <person name="Ryan C.M."/>
            <person name="Banfield J.F."/>
        </authorList>
    </citation>
    <scope>NUCLEOTIDE SEQUENCE [LARGE SCALE GENOMIC DNA]</scope>
</reference>
<dbReference type="Pfam" id="PF00698">
    <property type="entry name" value="Acyl_transf_1"/>
    <property type="match status" value="1"/>
</dbReference>
<dbReference type="InterPro" id="IPR016035">
    <property type="entry name" value="Acyl_Trfase/lysoPLipase"/>
</dbReference>
<protein>
    <recommendedName>
        <fullName evidence="4">Malonyl CoA-acyl carrier protein transacylase</fullName>
        <ecNumber evidence="4">2.3.1.39</ecNumber>
    </recommendedName>
</protein>
<dbReference type="Proteomes" id="UP000229307">
    <property type="component" value="Unassembled WGS sequence"/>
</dbReference>